<keyword evidence="2" id="KW-1185">Reference proteome</keyword>
<organism evidence="1 2">
    <name type="scientific">Cinchona calisaya</name>
    <dbReference type="NCBI Taxonomy" id="153742"/>
    <lineage>
        <taxon>Eukaryota</taxon>
        <taxon>Viridiplantae</taxon>
        <taxon>Streptophyta</taxon>
        <taxon>Embryophyta</taxon>
        <taxon>Tracheophyta</taxon>
        <taxon>Spermatophyta</taxon>
        <taxon>Magnoliopsida</taxon>
        <taxon>eudicotyledons</taxon>
        <taxon>Gunneridae</taxon>
        <taxon>Pentapetalae</taxon>
        <taxon>asterids</taxon>
        <taxon>lamiids</taxon>
        <taxon>Gentianales</taxon>
        <taxon>Rubiaceae</taxon>
        <taxon>Cinchonoideae</taxon>
        <taxon>Cinchoneae</taxon>
        <taxon>Cinchona</taxon>
    </lineage>
</organism>
<protein>
    <submittedName>
        <fullName evidence="1">Uncharacterized protein</fullName>
    </submittedName>
</protein>
<accession>A0ABD2ZFV5</accession>
<feature type="non-terminal residue" evidence="1">
    <location>
        <position position="1"/>
    </location>
</feature>
<dbReference type="AlphaFoldDB" id="A0ABD2ZFV5"/>
<evidence type="ECO:0000313" key="1">
    <source>
        <dbReference type="EMBL" id="KAL3518346.1"/>
    </source>
</evidence>
<gene>
    <name evidence="1" type="ORF">ACH5RR_020935</name>
</gene>
<comment type="caution">
    <text evidence="1">The sequence shown here is derived from an EMBL/GenBank/DDBJ whole genome shotgun (WGS) entry which is preliminary data.</text>
</comment>
<sequence>MADHDRRRKGLKKKLRFRGFHAAVADQKITSKEKEEEIVASISLSSCTAKAA</sequence>
<evidence type="ECO:0000313" key="2">
    <source>
        <dbReference type="Proteomes" id="UP001630127"/>
    </source>
</evidence>
<proteinExistence type="predicted"/>
<reference evidence="1 2" key="1">
    <citation type="submission" date="2024-11" db="EMBL/GenBank/DDBJ databases">
        <title>A near-complete genome assembly of Cinchona calisaya.</title>
        <authorList>
            <person name="Lian D.C."/>
            <person name="Zhao X.W."/>
            <person name="Wei L."/>
        </authorList>
    </citation>
    <scope>NUCLEOTIDE SEQUENCE [LARGE SCALE GENOMIC DNA]</scope>
    <source>
        <tissue evidence="1">Nenye</tissue>
    </source>
</reference>
<name>A0ABD2ZFV5_9GENT</name>
<dbReference type="EMBL" id="JBJUIK010000009">
    <property type="protein sequence ID" value="KAL3518346.1"/>
    <property type="molecule type" value="Genomic_DNA"/>
</dbReference>
<dbReference type="Proteomes" id="UP001630127">
    <property type="component" value="Unassembled WGS sequence"/>
</dbReference>